<dbReference type="AlphaFoldDB" id="A0A8X6SQ67"/>
<proteinExistence type="predicted"/>
<keyword evidence="1" id="KW-1133">Transmembrane helix</keyword>
<accession>A0A8X6SQ67</accession>
<organism evidence="2 3">
    <name type="scientific">Trichonephila clavipes</name>
    <name type="common">Golden silk orbweaver</name>
    <name type="synonym">Nephila clavipes</name>
    <dbReference type="NCBI Taxonomy" id="2585209"/>
    <lineage>
        <taxon>Eukaryota</taxon>
        <taxon>Metazoa</taxon>
        <taxon>Ecdysozoa</taxon>
        <taxon>Arthropoda</taxon>
        <taxon>Chelicerata</taxon>
        <taxon>Arachnida</taxon>
        <taxon>Araneae</taxon>
        <taxon>Araneomorphae</taxon>
        <taxon>Entelegynae</taxon>
        <taxon>Araneoidea</taxon>
        <taxon>Nephilidae</taxon>
        <taxon>Trichonephila</taxon>
    </lineage>
</organism>
<name>A0A8X6SQ67_TRICX</name>
<dbReference type="EMBL" id="BMAU01021345">
    <property type="protein sequence ID" value="GFY17576.1"/>
    <property type="molecule type" value="Genomic_DNA"/>
</dbReference>
<keyword evidence="1" id="KW-0812">Transmembrane</keyword>
<keyword evidence="3" id="KW-1185">Reference proteome</keyword>
<gene>
    <name evidence="2" type="primary">NCL1_10765</name>
    <name evidence="2" type="ORF">TNCV_3519311</name>
</gene>
<protein>
    <submittedName>
        <fullName evidence="2">Transposable element Tcb1 transposase</fullName>
    </submittedName>
</protein>
<keyword evidence="1" id="KW-0472">Membrane</keyword>
<evidence type="ECO:0000256" key="1">
    <source>
        <dbReference type="SAM" id="Phobius"/>
    </source>
</evidence>
<reference evidence="2" key="1">
    <citation type="submission" date="2020-08" db="EMBL/GenBank/DDBJ databases">
        <title>Multicomponent nature underlies the extraordinary mechanical properties of spider dragline silk.</title>
        <authorList>
            <person name="Kono N."/>
            <person name="Nakamura H."/>
            <person name="Mori M."/>
            <person name="Yoshida Y."/>
            <person name="Ohtoshi R."/>
            <person name="Malay A.D."/>
            <person name="Moran D.A.P."/>
            <person name="Tomita M."/>
            <person name="Numata K."/>
            <person name="Arakawa K."/>
        </authorList>
    </citation>
    <scope>NUCLEOTIDE SEQUENCE</scope>
</reference>
<dbReference type="Proteomes" id="UP000887159">
    <property type="component" value="Unassembled WGS sequence"/>
</dbReference>
<evidence type="ECO:0000313" key="3">
    <source>
        <dbReference type="Proteomes" id="UP000887159"/>
    </source>
</evidence>
<feature type="transmembrane region" description="Helical" evidence="1">
    <location>
        <begin position="131"/>
        <end position="152"/>
    </location>
</feature>
<comment type="caution">
    <text evidence="2">The sequence shown here is derived from an EMBL/GenBank/DDBJ whole genome shotgun (WGS) entry which is preliminary data.</text>
</comment>
<sequence length="163" mass="18672">MKYPPDAQAITGSCPISQQTRILGASFCSRDKTSRQIHSRVWVGKGWTPKCTLSFPVTSHVKILERKDSGLLRDCGLSFGEIGSRVGRNQATVLRICDRWMQEGTTDRRGRWHPPQYTTSREYRQIVRMAVIYKINFVVLSLAFLLVLHLRWPALYLHTHGTT</sequence>
<evidence type="ECO:0000313" key="2">
    <source>
        <dbReference type="EMBL" id="GFY17576.1"/>
    </source>
</evidence>